<dbReference type="InterPro" id="IPR042566">
    <property type="entry name" value="L1_C"/>
</dbReference>
<dbReference type="Gene3D" id="3.30.250.20">
    <property type="entry name" value="L1 transposable element, C-terminal domain"/>
    <property type="match status" value="1"/>
</dbReference>
<sequence length="131" mass="14870">MGCTDFLSVKRALPHTDAKYSFPYLARLLVTYAGKTLTFTNPKNAAKFAKTIPLKPDNTSVVDVERDEHRLAMQWGTHVVPLVADWLTDAAHCQEQLAAYWDLIALTSHLKDIWPPFEQYLHAKLETAETE</sequence>
<dbReference type="EMBL" id="JANPWB010000011">
    <property type="protein sequence ID" value="KAJ1128672.1"/>
    <property type="molecule type" value="Genomic_DNA"/>
</dbReference>
<dbReference type="AlphaFoldDB" id="A0AAV7PN61"/>
<accession>A0AAV7PN61</accession>
<comment type="caution">
    <text evidence="1">The sequence shown here is derived from an EMBL/GenBank/DDBJ whole genome shotgun (WGS) entry which is preliminary data.</text>
</comment>
<evidence type="ECO:0000313" key="1">
    <source>
        <dbReference type="EMBL" id="KAJ1128672.1"/>
    </source>
</evidence>
<name>A0AAV7PN61_PLEWA</name>
<evidence type="ECO:0000313" key="2">
    <source>
        <dbReference type="Proteomes" id="UP001066276"/>
    </source>
</evidence>
<reference evidence="1" key="1">
    <citation type="journal article" date="2022" name="bioRxiv">
        <title>Sequencing and chromosome-scale assembly of the giantPleurodeles waltlgenome.</title>
        <authorList>
            <person name="Brown T."/>
            <person name="Elewa A."/>
            <person name="Iarovenko S."/>
            <person name="Subramanian E."/>
            <person name="Araus A.J."/>
            <person name="Petzold A."/>
            <person name="Susuki M."/>
            <person name="Suzuki K.-i.T."/>
            <person name="Hayashi T."/>
            <person name="Toyoda A."/>
            <person name="Oliveira C."/>
            <person name="Osipova E."/>
            <person name="Leigh N.D."/>
            <person name="Simon A."/>
            <person name="Yun M.H."/>
        </authorList>
    </citation>
    <scope>NUCLEOTIDE SEQUENCE</scope>
    <source>
        <strain evidence="1">20211129_DDA</strain>
        <tissue evidence="1">Liver</tissue>
    </source>
</reference>
<keyword evidence="2" id="KW-1185">Reference proteome</keyword>
<organism evidence="1 2">
    <name type="scientific">Pleurodeles waltl</name>
    <name type="common">Iberian ribbed newt</name>
    <dbReference type="NCBI Taxonomy" id="8319"/>
    <lineage>
        <taxon>Eukaryota</taxon>
        <taxon>Metazoa</taxon>
        <taxon>Chordata</taxon>
        <taxon>Craniata</taxon>
        <taxon>Vertebrata</taxon>
        <taxon>Euteleostomi</taxon>
        <taxon>Amphibia</taxon>
        <taxon>Batrachia</taxon>
        <taxon>Caudata</taxon>
        <taxon>Salamandroidea</taxon>
        <taxon>Salamandridae</taxon>
        <taxon>Pleurodelinae</taxon>
        <taxon>Pleurodeles</taxon>
    </lineage>
</organism>
<gene>
    <name evidence="1" type="ORF">NDU88_007047</name>
</gene>
<protein>
    <submittedName>
        <fullName evidence="1">Uncharacterized protein</fullName>
    </submittedName>
</protein>
<dbReference type="Proteomes" id="UP001066276">
    <property type="component" value="Chromosome 7"/>
</dbReference>
<proteinExistence type="predicted"/>